<evidence type="ECO:0000313" key="1">
    <source>
        <dbReference type="EMBL" id="KAL2273118.1"/>
    </source>
</evidence>
<protein>
    <submittedName>
        <fullName evidence="1">Uncharacterized protein</fullName>
    </submittedName>
</protein>
<reference evidence="1 2" key="1">
    <citation type="submission" date="2024-03" db="EMBL/GenBank/DDBJ databases">
        <title>A high-quality draft genome sequence of Diaporthe vaccinii, a causative agent of upright dieback and viscid rot disease in cranberry plants.</title>
        <authorList>
            <person name="Sarrasin M."/>
            <person name="Lang B.F."/>
            <person name="Burger G."/>
        </authorList>
    </citation>
    <scope>NUCLEOTIDE SEQUENCE [LARGE SCALE GENOMIC DNA]</scope>
    <source>
        <strain evidence="1 2">IS7</strain>
    </source>
</reference>
<dbReference type="EMBL" id="JBAWTH010000199">
    <property type="protein sequence ID" value="KAL2273118.1"/>
    <property type="molecule type" value="Genomic_DNA"/>
</dbReference>
<dbReference type="Proteomes" id="UP001600888">
    <property type="component" value="Unassembled WGS sequence"/>
</dbReference>
<keyword evidence="2" id="KW-1185">Reference proteome</keyword>
<gene>
    <name evidence="1" type="ORF">FJTKL_04928</name>
</gene>
<organism evidence="1 2">
    <name type="scientific">Diaporthe vaccinii</name>
    <dbReference type="NCBI Taxonomy" id="105482"/>
    <lineage>
        <taxon>Eukaryota</taxon>
        <taxon>Fungi</taxon>
        <taxon>Dikarya</taxon>
        <taxon>Ascomycota</taxon>
        <taxon>Pezizomycotina</taxon>
        <taxon>Sordariomycetes</taxon>
        <taxon>Sordariomycetidae</taxon>
        <taxon>Diaporthales</taxon>
        <taxon>Diaporthaceae</taxon>
        <taxon>Diaporthe</taxon>
        <taxon>Diaporthe eres species complex</taxon>
    </lineage>
</organism>
<sequence length="129" mass="14149">MDTENQGNDYFPEDWTSLWSQEQAQDHSFLHITPSAPSDTPVISDVTPVPQTTNNSIKDDDVRSLLIMICSRLDKIEATNAQANKTLDDIGLSVGHIGMGLETLKKMVDSLKSGMSSFSKALFSFLRGG</sequence>
<proteinExistence type="predicted"/>
<comment type="caution">
    <text evidence="1">The sequence shown here is derived from an EMBL/GenBank/DDBJ whole genome shotgun (WGS) entry which is preliminary data.</text>
</comment>
<name>A0ABR4DRS0_9PEZI</name>
<evidence type="ECO:0000313" key="2">
    <source>
        <dbReference type="Proteomes" id="UP001600888"/>
    </source>
</evidence>
<accession>A0ABR4DRS0</accession>